<dbReference type="InterPro" id="IPR042001">
    <property type="entry name" value="Sortase_F"/>
</dbReference>
<evidence type="ECO:0000313" key="3">
    <source>
        <dbReference type="Proteomes" id="UP001204524"/>
    </source>
</evidence>
<reference evidence="2 3" key="1">
    <citation type="submission" date="2022-06" db="EMBL/GenBank/DDBJ databases">
        <authorList>
            <person name="So Y."/>
        </authorList>
    </citation>
    <scope>NUCLEOTIDE SEQUENCE [LARGE SCALE GENOMIC DNA]</scope>
    <source>
        <strain evidence="2 3">STR3</strain>
    </source>
</reference>
<evidence type="ECO:0000313" key="2">
    <source>
        <dbReference type="EMBL" id="MCP3421435.1"/>
    </source>
</evidence>
<proteinExistence type="predicted"/>
<dbReference type="Proteomes" id="UP001204524">
    <property type="component" value="Unassembled WGS sequence"/>
</dbReference>
<gene>
    <name evidence="2" type="ORF">NCI01_06480</name>
</gene>
<dbReference type="EMBL" id="JANARS010000002">
    <property type="protein sequence ID" value="MCP3421435.1"/>
    <property type="molecule type" value="Genomic_DNA"/>
</dbReference>
<dbReference type="CDD" id="cd05829">
    <property type="entry name" value="Sortase_F"/>
    <property type="match status" value="1"/>
</dbReference>
<evidence type="ECO:0000256" key="1">
    <source>
        <dbReference type="SAM" id="SignalP"/>
    </source>
</evidence>
<dbReference type="InterPro" id="IPR023365">
    <property type="entry name" value="Sortase_dom-sf"/>
</dbReference>
<keyword evidence="3" id="KW-1185">Reference proteome</keyword>
<sequence>MTRSRAAGIVAAMVVGVTVVAGQGAAHAAPDRLTIARTGTDAAIIEVPARNDTLAVGDRLRGAVYTWSKGDPPCDPTGSTVYAGHAWRAGNGVADRWGSLRRGDVIKVAGCRFEVTRREYWPASRRMGSLYSVAGPARIVLVGCKADDYSRRTVVFARKIGRS</sequence>
<name>A0ABT1KUK5_9ACTN</name>
<dbReference type="Gene3D" id="2.40.260.10">
    <property type="entry name" value="Sortase"/>
    <property type="match status" value="1"/>
</dbReference>
<keyword evidence="1" id="KW-0732">Signal</keyword>
<dbReference type="RefSeq" id="WP_254180648.1">
    <property type="nucleotide sequence ID" value="NZ_JANARS010000002.1"/>
</dbReference>
<feature type="signal peptide" evidence="1">
    <location>
        <begin position="1"/>
        <end position="28"/>
    </location>
</feature>
<comment type="caution">
    <text evidence="2">The sequence shown here is derived from an EMBL/GenBank/DDBJ whole genome shotgun (WGS) entry which is preliminary data.</text>
</comment>
<feature type="chain" id="PRO_5047135886" evidence="1">
    <location>
        <begin position="29"/>
        <end position="163"/>
    </location>
</feature>
<accession>A0ABT1KUK5</accession>
<organism evidence="2 3">
    <name type="scientific">Nocardioides pinisoli</name>
    <dbReference type="NCBI Taxonomy" id="2950279"/>
    <lineage>
        <taxon>Bacteria</taxon>
        <taxon>Bacillati</taxon>
        <taxon>Actinomycetota</taxon>
        <taxon>Actinomycetes</taxon>
        <taxon>Propionibacteriales</taxon>
        <taxon>Nocardioidaceae</taxon>
        <taxon>Nocardioides</taxon>
    </lineage>
</organism>
<protein>
    <submittedName>
        <fullName evidence="2">Class F sortase</fullName>
    </submittedName>
</protein>